<evidence type="ECO:0000313" key="5">
    <source>
        <dbReference type="Proteomes" id="UP001644719"/>
    </source>
</evidence>
<keyword evidence="1 2" id="KW-0732">Signal</keyword>
<name>A0ABX2H517_9FIRM</name>
<evidence type="ECO:0000256" key="2">
    <source>
        <dbReference type="SAM" id="SignalP"/>
    </source>
</evidence>
<dbReference type="EMBL" id="JAAITS010000017">
    <property type="protein sequence ID" value="NSG85277.1"/>
    <property type="molecule type" value="Genomic_DNA"/>
</dbReference>
<dbReference type="Pfam" id="PF00497">
    <property type="entry name" value="SBP_bac_3"/>
    <property type="match status" value="1"/>
</dbReference>
<dbReference type="InterPro" id="IPR001638">
    <property type="entry name" value="Solute-binding_3/MltF_N"/>
</dbReference>
<dbReference type="PANTHER" id="PTHR35936">
    <property type="entry name" value="MEMBRANE-BOUND LYTIC MUREIN TRANSGLYCOSYLASE F"/>
    <property type="match status" value="1"/>
</dbReference>
<dbReference type="PANTHER" id="PTHR35936:SF17">
    <property type="entry name" value="ARGININE-BINDING EXTRACELLULAR PROTEIN ARTP"/>
    <property type="match status" value="1"/>
</dbReference>
<feature type="domain" description="Solute-binding protein family 3/N-terminal" evidence="3">
    <location>
        <begin position="39"/>
        <end position="277"/>
    </location>
</feature>
<comment type="caution">
    <text evidence="4">The sequence shown here is derived from an EMBL/GenBank/DDBJ whole genome shotgun (WGS) entry which is preliminary data.</text>
</comment>
<dbReference type="SUPFAM" id="SSF53850">
    <property type="entry name" value="Periplasmic binding protein-like II"/>
    <property type="match status" value="1"/>
</dbReference>
<sequence>MKKSYLWRKMTSGLMAAAVTVTAMPGLGLTMVQAEEKKTLKVAMECSYAPYNWTQPDDSNGAVPISGSSDYAYGYDVMMAKKICDELGYDLEIVKLDWDSLVPAVQSGKVDCVIAGQSITSERQQMVDFTEPYYYASIITLVKSDGDYADAKSVADLKGVTCTSQQNTIWYDSCLPQIEDANILPAQESAPAMLVALESGKCDAVVTDMPTGMAACVAYPDFKLLDFSGTDGDFEVSDEDINIGISVQKGNTELLDALNSVLDKMTEDDYKEMMDEAIFVQPLSE</sequence>
<keyword evidence="5" id="KW-1185">Reference proteome</keyword>
<proteinExistence type="predicted"/>
<accession>A0ABX2H517</accession>
<organism evidence="4 5">
    <name type="scientific">Blautia faecis</name>
    <dbReference type="NCBI Taxonomy" id="871665"/>
    <lineage>
        <taxon>Bacteria</taxon>
        <taxon>Bacillati</taxon>
        <taxon>Bacillota</taxon>
        <taxon>Clostridia</taxon>
        <taxon>Lachnospirales</taxon>
        <taxon>Lachnospiraceae</taxon>
        <taxon>Blautia</taxon>
    </lineage>
</organism>
<feature type="chain" id="PRO_5046836514" evidence="2">
    <location>
        <begin position="24"/>
        <end position="285"/>
    </location>
</feature>
<evidence type="ECO:0000256" key="1">
    <source>
        <dbReference type="ARBA" id="ARBA00022729"/>
    </source>
</evidence>
<feature type="signal peptide" evidence="2">
    <location>
        <begin position="1"/>
        <end position="23"/>
    </location>
</feature>
<reference evidence="4 5" key="1">
    <citation type="journal article" date="2020" name="Cell Host Microbe">
        <title>Functional and Genomic Variation between Human-Derived Isolates of Lachnospiraceae Reveals Inter- and Intra-Species Diversity.</title>
        <authorList>
            <person name="Sorbara M.T."/>
            <person name="Littmann E.R."/>
            <person name="Fontana E."/>
            <person name="Moody T.U."/>
            <person name="Kohout C.E."/>
            <person name="Gjonbalaj M."/>
            <person name="Eaton V."/>
            <person name="Seok R."/>
            <person name="Leiner I.M."/>
            <person name="Pamer E.G."/>
        </authorList>
    </citation>
    <scope>NUCLEOTIDE SEQUENCE [LARGE SCALE GENOMIC DNA]</scope>
    <source>
        <strain evidence="4 5">MSK.17.74</strain>
    </source>
</reference>
<protein>
    <submittedName>
        <fullName evidence="4">Transporter substrate-binding domain-containing protein</fullName>
    </submittedName>
</protein>
<gene>
    <name evidence="4" type="ORF">G5B17_07495</name>
</gene>
<dbReference type="Proteomes" id="UP001644719">
    <property type="component" value="Unassembled WGS sequence"/>
</dbReference>
<dbReference type="Gene3D" id="3.40.190.10">
    <property type="entry name" value="Periplasmic binding protein-like II"/>
    <property type="match status" value="2"/>
</dbReference>
<evidence type="ECO:0000259" key="3">
    <source>
        <dbReference type="SMART" id="SM00062"/>
    </source>
</evidence>
<dbReference type="SMART" id="SM00062">
    <property type="entry name" value="PBPb"/>
    <property type="match status" value="1"/>
</dbReference>
<evidence type="ECO:0000313" key="4">
    <source>
        <dbReference type="EMBL" id="NSG85277.1"/>
    </source>
</evidence>